<name>A0A556CQG0_BREAU</name>
<evidence type="ECO:0000313" key="2">
    <source>
        <dbReference type="Proteomes" id="UP000316406"/>
    </source>
</evidence>
<gene>
    <name evidence="1" type="ORF">FO013_01555</name>
</gene>
<dbReference type="Proteomes" id="UP000316406">
    <property type="component" value="Unassembled WGS sequence"/>
</dbReference>
<dbReference type="EMBL" id="VLTK01000001">
    <property type="protein sequence ID" value="TSI19660.1"/>
    <property type="molecule type" value="Genomic_DNA"/>
</dbReference>
<organism evidence="1 2">
    <name type="scientific">Brevibacterium aurantiacum</name>
    <dbReference type="NCBI Taxonomy" id="273384"/>
    <lineage>
        <taxon>Bacteria</taxon>
        <taxon>Bacillati</taxon>
        <taxon>Actinomycetota</taxon>
        <taxon>Actinomycetes</taxon>
        <taxon>Micrococcales</taxon>
        <taxon>Brevibacteriaceae</taxon>
        <taxon>Brevibacterium</taxon>
    </lineage>
</organism>
<comment type="caution">
    <text evidence="1">The sequence shown here is derived from an EMBL/GenBank/DDBJ whole genome shotgun (WGS) entry which is preliminary data.</text>
</comment>
<accession>A0A556CQG0</accession>
<keyword evidence="2" id="KW-1185">Reference proteome</keyword>
<evidence type="ECO:0000313" key="1">
    <source>
        <dbReference type="EMBL" id="TSI19660.1"/>
    </source>
</evidence>
<dbReference type="AlphaFoldDB" id="A0A556CQG0"/>
<protein>
    <submittedName>
        <fullName evidence="1">Uncharacterized protein</fullName>
    </submittedName>
</protein>
<sequence length="66" mass="7507">MRQFNDVSLHFGDCLLQNVIVHGTSAFGALAEVALTVRSKLSQVIFRVFRRYLQAGCLRDGLKFYE</sequence>
<reference evidence="1 2" key="1">
    <citation type="submission" date="2019-07" db="EMBL/GenBank/DDBJ databases">
        <title>Draft genome sequence of Brevibacterium aurantiacum XU54 isolated from Xinjiang China.</title>
        <authorList>
            <person name="Xu X."/>
        </authorList>
    </citation>
    <scope>NUCLEOTIDE SEQUENCE [LARGE SCALE GENOMIC DNA]</scope>
    <source>
        <strain evidence="1 2">XU54</strain>
    </source>
</reference>
<proteinExistence type="predicted"/>
<dbReference type="RefSeq" id="WP_143920759.1">
    <property type="nucleotide sequence ID" value="NZ_VLTK01000001.1"/>
</dbReference>